<reference evidence="1 2" key="1">
    <citation type="submission" date="2019-04" db="EMBL/GenBank/DDBJ databases">
        <title>Lampropedia sp YIM MLB12 draf genome.</title>
        <authorList>
            <person name="Wang Y.-X."/>
        </authorList>
    </citation>
    <scope>NUCLEOTIDE SEQUENCE [LARGE SCALE GENOMIC DNA]</scope>
    <source>
        <strain evidence="1 2">YIM MLB12</strain>
    </source>
</reference>
<protein>
    <submittedName>
        <fullName evidence="1">Uncharacterized protein</fullName>
    </submittedName>
</protein>
<dbReference type="AlphaFoldDB" id="A0A4S5BIY1"/>
<sequence>MVHRVIQRVDVLLTQRVGEVVASVIEAQTRSLLPSIRQELEFAIRNSVNEAVADELSHIDQAFKSTE</sequence>
<dbReference type="EMBL" id="SSWX01000016">
    <property type="protein sequence ID" value="THJ32300.1"/>
    <property type="molecule type" value="Genomic_DNA"/>
</dbReference>
<name>A0A4S5BIY1_9BURK</name>
<gene>
    <name evidence="1" type="ORF">E8K88_12555</name>
</gene>
<dbReference type="Proteomes" id="UP000306236">
    <property type="component" value="Unassembled WGS sequence"/>
</dbReference>
<evidence type="ECO:0000313" key="2">
    <source>
        <dbReference type="Proteomes" id="UP000306236"/>
    </source>
</evidence>
<evidence type="ECO:0000313" key="1">
    <source>
        <dbReference type="EMBL" id="THJ32300.1"/>
    </source>
</evidence>
<comment type="caution">
    <text evidence="1">The sequence shown here is derived from an EMBL/GenBank/DDBJ whole genome shotgun (WGS) entry which is preliminary data.</text>
</comment>
<accession>A0A4S5BIY1</accession>
<keyword evidence="2" id="KW-1185">Reference proteome</keyword>
<organism evidence="1 2">
    <name type="scientific">Lampropedia aestuarii</name>
    <dbReference type="NCBI Taxonomy" id="2562762"/>
    <lineage>
        <taxon>Bacteria</taxon>
        <taxon>Pseudomonadati</taxon>
        <taxon>Pseudomonadota</taxon>
        <taxon>Betaproteobacteria</taxon>
        <taxon>Burkholderiales</taxon>
        <taxon>Comamonadaceae</taxon>
        <taxon>Lampropedia</taxon>
    </lineage>
</organism>
<dbReference type="OrthoDB" id="9154315at2"/>
<proteinExistence type="predicted"/>